<reference evidence="3" key="1">
    <citation type="submission" date="2021-03" db="EMBL/GenBank/DDBJ databases">
        <authorList>
            <person name="Bekaert M."/>
        </authorList>
    </citation>
    <scope>NUCLEOTIDE SEQUENCE</scope>
</reference>
<keyword evidence="4" id="KW-1185">Reference proteome</keyword>
<feature type="domain" description="Apple" evidence="1">
    <location>
        <begin position="180"/>
        <end position="227"/>
    </location>
</feature>
<evidence type="ECO:0000313" key="4">
    <source>
        <dbReference type="Proteomes" id="UP000683360"/>
    </source>
</evidence>
<dbReference type="EMBL" id="CAJPWZ010002543">
    <property type="protein sequence ID" value="CAG2239987.1"/>
    <property type="molecule type" value="Genomic_DNA"/>
</dbReference>
<organism evidence="3 4">
    <name type="scientific">Mytilus edulis</name>
    <name type="common">Blue mussel</name>
    <dbReference type="NCBI Taxonomy" id="6550"/>
    <lineage>
        <taxon>Eukaryota</taxon>
        <taxon>Metazoa</taxon>
        <taxon>Spiralia</taxon>
        <taxon>Lophotrochozoa</taxon>
        <taxon>Mollusca</taxon>
        <taxon>Bivalvia</taxon>
        <taxon>Autobranchia</taxon>
        <taxon>Pteriomorphia</taxon>
        <taxon>Mytilida</taxon>
        <taxon>Mytiloidea</taxon>
        <taxon>Mytilidae</taxon>
        <taxon>Mytilinae</taxon>
        <taxon>Mytilus</taxon>
    </lineage>
</organism>
<dbReference type="InterPro" id="IPR022041">
    <property type="entry name" value="Methyltransf_FA"/>
</dbReference>
<dbReference type="InterPro" id="IPR003609">
    <property type="entry name" value="Pan_app"/>
</dbReference>
<dbReference type="OrthoDB" id="2142040at2759"/>
<accession>A0A8S3U269</accession>
<evidence type="ECO:0000313" key="3">
    <source>
        <dbReference type="EMBL" id="CAG2239987.1"/>
    </source>
</evidence>
<dbReference type="AlphaFoldDB" id="A0A8S3U269"/>
<sequence length="249" mass="27823">MEITTTDHGQLYGLEDPTIFLYYTRLSAYGIVPSSGQYIIVNIKSCGDAFVLLSASPNLVSEIFYEFGFGVSSGLIFSFRRKSGGSLNTYTEQSGHNLLNCIEYRPFWISWNSGDIRVGKGNAINSGRFYQWKDPNPISIEGVGIMSVHYGSTADWKFNNSGNIEANGRYTKCGDRADMQSVATWKVKHRFACTVKCNTHGNCIGYSYNNKTTDCVLIAGNQMIKSIDDNDWVFYIKCLEGAHRCIYCG</sequence>
<dbReference type="Proteomes" id="UP000683360">
    <property type="component" value="Unassembled WGS sequence"/>
</dbReference>
<evidence type="ECO:0008006" key="5">
    <source>
        <dbReference type="Google" id="ProtNLM"/>
    </source>
</evidence>
<protein>
    <recommendedName>
        <fullName evidence="5">Farnesoic acid O-methyl transferase domain-containing protein</fullName>
    </recommendedName>
</protein>
<evidence type="ECO:0000259" key="2">
    <source>
        <dbReference type="Pfam" id="PF12248"/>
    </source>
</evidence>
<dbReference type="Pfam" id="PF12248">
    <property type="entry name" value="Methyltransf_FA"/>
    <property type="match status" value="1"/>
</dbReference>
<feature type="domain" description="Farnesoic acid O-methyl transferase" evidence="2">
    <location>
        <begin position="37"/>
        <end position="160"/>
    </location>
</feature>
<evidence type="ECO:0000259" key="1">
    <source>
        <dbReference type="Pfam" id="PF00024"/>
    </source>
</evidence>
<gene>
    <name evidence="3" type="ORF">MEDL_52279</name>
</gene>
<proteinExistence type="predicted"/>
<dbReference type="Pfam" id="PF00024">
    <property type="entry name" value="PAN_1"/>
    <property type="match status" value="1"/>
</dbReference>
<name>A0A8S3U269_MYTED</name>
<comment type="caution">
    <text evidence="3">The sequence shown here is derived from an EMBL/GenBank/DDBJ whole genome shotgun (WGS) entry which is preliminary data.</text>
</comment>